<evidence type="ECO:0000313" key="9">
    <source>
        <dbReference type="EMBL" id="HII47752.1"/>
    </source>
</evidence>
<keyword evidence="5 6" id="KW-0472">Membrane</keyword>
<evidence type="ECO:0000256" key="2">
    <source>
        <dbReference type="ARBA" id="ARBA00022475"/>
    </source>
</evidence>
<evidence type="ECO:0000313" key="10">
    <source>
        <dbReference type="Proteomes" id="UP000651120"/>
    </source>
</evidence>
<proteinExistence type="predicted"/>
<feature type="transmembrane region" description="Helical" evidence="6">
    <location>
        <begin position="246"/>
        <end position="266"/>
    </location>
</feature>
<keyword evidence="3 6" id="KW-0812">Transmembrane</keyword>
<feature type="domain" description="ABC3 transporter permease C-terminal" evidence="7">
    <location>
        <begin position="253"/>
        <end position="368"/>
    </location>
</feature>
<dbReference type="GO" id="GO:0005886">
    <property type="term" value="C:plasma membrane"/>
    <property type="evidence" value="ECO:0007669"/>
    <property type="project" value="UniProtKB-SubCell"/>
</dbReference>
<gene>
    <name evidence="9" type="ORF">HA333_10040</name>
</gene>
<evidence type="ECO:0000256" key="5">
    <source>
        <dbReference type="ARBA" id="ARBA00023136"/>
    </source>
</evidence>
<protein>
    <submittedName>
        <fullName evidence="9">ABC transporter permease</fullName>
    </submittedName>
</protein>
<dbReference type="InterPro" id="IPR003838">
    <property type="entry name" value="ABC3_permease_C"/>
</dbReference>
<dbReference type="RefSeq" id="WP_277025579.1">
    <property type="nucleotide sequence ID" value="NZ_DUJP01000033.1"/>
</dbReference>
<evidence type="ECO:0000256" key="6">
    <source>
        <dbReference type="SAM" id="Phobius"/>
    </source>
</evidence>
<feature type="transmembrane region" description="Helical" evidence="6">
    <location>
        <begin position="21"/>
        <end position="40"/>
    </location>
</feature>
<dbReference type="Pfam" id="PF12704">
    <property type="entry name" value="MacB_PCD"/>
    <property type="match status" value="1"/>
</dbReference>
<name>A0A832T1Z9_9CREN</name>
<reference evidence="9" key="1">
    <citation type="journal article" date="2020" name="bioRxiv">
        <title>A rank-normalized archaeal taxonomy based on genome phylogeny resolves widespread incomplete and uneven classifications.</title>
        <authorList>
            <person name="Rinke C."/>
            <person name="Chuvochina M."/>
            <person name="Mussig A.J."/>
            <person name="Chaumeil P.-A."/>
            <person name="Waite D.W."/>
            <person name="Whitman W.B."/>
            <person name="Parks D.H."/>
            <person name="Hugenholtz P."/>
        </authorList>
    </citation>
    <scope>NUCLEOTIDE SEQUENCE</scope>
    <source>
        <strain evidence="9">UBA8839</strain>
    </source>
</reference>
<dbReference type="InterPro" id="IPR025857">
    <property type="entry name" value="MacB_PCD"/>
</dbReference>
<comment type="subcellular location">
    <subcellularLocation>
        <location evidence="1">Cell membrane</location>
        <topology evidence="1">Multi-pass membrane protein</topology>
    </subcellularLocation>
</comment>
<sequence length="375" mass="39754">MLRDLVSLAWLSVREKVGRSALAAFGVFMAFLALTVALSIGETFRTAIVAAFQSLGLNTVWVLPQSGYLTDADVSVVKSLLPTATVIPITGDVGYLNLPDGTTVSVTVYYIPPELTEALVPRAALRSGQLYISGSLALFASSIKMYGDMPLEPGTPVVFHGERSTVDFIVSGVVDLSGMPGPLAGASIYADKSLAPDSRYFMIYVVTDSPETAAAAVGKLRPYFPDAVIFSPQTLSQQLGQVISTAQLGLGALAGVSALVTALWLYDTMTISLLQRIKEIGIMRAVGFKRRHIMTLVITEALIVVTIGVLTATPLLFVISAVSIPVGPGIFLKLAIPPYIAVISAFIVVMANILGVLGPAYKASRVNIVEALRYE</sequence>
<keyword evidence="2" id="KW-1003">Cell membrane</keyword>
<feature type="transmembrane region" description="Helical" evidence="6">
    <location>
        <begin position="293"/>
        <end position="324"/>
    </location>
</feature>
<dbReference type="EMBL" id="DUJP01000033">
    <property type="protein sequence ID" value="HII47752.1"/>
    <property type="molecule type" value="Genomic_DNA"/>
</dbReference>
<dbReference type="InterPro" id="IPR051125">
    <property type="entry name" value="ABC-4/HrtB_transporter"/>
</dbReference>
<evidence type="ECO:0000259" key="7">
    <source>
        <dbReference type="Pfam" id="PF02687"/>
    </source>
</evidence>
<comment type="caution">
    <text evidence="9">The sequence shown here is derived from an EMBL/GenBank/DDBJ whole genome shotgun (WGS) entry which is preliminary data.</text>
</comment>
<evidence type="ECO:0000259" key="8">
    <source>
        <dbReference type="Pfam" id="PF12704"/>
    </source>
</evidence>
<evidence type="ECO:0000256" key="3">
    <source>
        <dbReference type="ARBA" id="ARBA00022692"/>
    </source>
</evidence>
<dbReference type="Pfam" id="PF02687">
    <property type="entry name" value="FtsX"/>
    <property type="match status" value="1"/>
</dbReference>
<evidence type="ECO:0000256" key="1">
    <source>
        <dbReference type="ARBA" id="ARBA00004651"/>
    </source>
</evidence>
<organism evidence="9 10">
    <name type="scientific">Pyrobaculum aerophilum</name>
    <dbReference type="NCBI Taxonomy" id="13773"/>
    <lineage>
        <taxon>Archaea</taxon>
        <taxon>Thermoproteota</taxon>
        <taxon>Thermoprotei</taxon>
        <taxon>Thermoproteales</taxon>
        <taxon>Thermoproteaceae</taxon>
        <taxon>Pyrobaculum</taxon>
    </lineage>
</organism>
<evidence type="ECO:0000256" key="4">
    <source>
        <dbReference type="ARBA" id="ARBA00022989"/>
    </source>
</evidence>
<feature type="domain" description="MacB-like periplasmic core" evidence="8">
    <location>
        <begin position="20"/>
        <end position="221"/>
    </location>
</feature>
<dbReference type="PANTHER" id="PTHR43738:SF2">
    <property type="entry name" value="ABC TRANSPORTER PERMEASE"/>
    <property type="match status" value="1"/>
</dbReference>
<keyword evidence="4 6" id="KW-1133">Transmembrane helix</keyword>
<accession>A0A832T1Z9</accession>
<dbReference type="Proteomes" id="UP000651120">
    <property type="component" value="Unassembled WGS sequence"/>
</dbReference>
<dbReference type="AlphaFoldDB" id="A0A832T1Z9"/>
<dbReference type="PANTHER" id="PTHR43738">
    <property type="entry name" value="ABC TRANSPORTER, MEMBRANE PROTEIN"/>
    <property type="match status" value="1"/>
</dbReference>
<feature type="transmembrane region" description="Helical" evidence="6">
    <location>
        <begin position="336"/>
        <end position="357"/>
    </location>
</feature>